<evidence type="ECO:0008006" key="3">
    <source>
        <dbReference type="Google" id="ProtNLM"/>
    </source>
</evidence>
<dbReference type="RefSeq" id="WP_229349813.1">
    <property type="nucleotide sequence ID" value="NZ_BAABAO010000013.1"/>
</dbReference>
<gene>
    <name evidence="1" type="ORF">GCM10022250_35010</name>
</gene>
<organism evidence="1 2">
    <name type="scientific">Flavobacterium chungbukense</name>
    <dbReference type="NCBI Taxonomy" id="877464"/>
    <lineage>
        <taxon>Bacteria</taxon>
        <taxon>Pseudomonadati</taxon>
        <taxon>Bacteroidota</taxon>
        <taxon>Flavobacteriia</taxon>
        <taxon>Flavobacteriales</taxon>
        <taxon>Flavobacteriaceae</taxon>
        <taxon>Flavobacterium</taxon>
    </lineage>
</organism>
<dbReference type="InterPro" id="IPR009097">
    <property type="entry name" value="Cyclic_Pdiesterase"/>
</dbReference>
<comment type="caution">
    <text evidence="1">The sequence shown here is derived from an EMBL/GenBank/DDBJ whole genome shotgun (WGS) entry which is preliminary data.</text>
</comment>
<dbReference type="SUPFAM" id="SSF55144">
    <property type="entry name" value="LigT-like"/>
    <property type="match status" value="1"/>
</dbReference>
<protein>
    <recommendedName>
        <fullName evidence="3">Mutarotase</fullName>
    </recommendedName>
</protein>
<sequence length="228" mass="26728">MNDLTEHYNQLFETSAKTITAGKYSIDLELKNQSDSRFGITLLIRPNEEIKANIEHFIHELKKVEPEQYFYPDSDIHITVMSIISCSENFTLNQISPKEYIEIICRSLVDVDKIKIHYKGVTASPSALMIQGFPRDETLNNLRNKLRENFKNSGLQQSMDTRYSIFTAHSTIMRFQEKLHNPKKLIEIAQKFRDYDFGEFDVKNLELVYNDWYQRKSTTKVLGDFGLR</sequence>
<reference evidence="2" key="1">
    <citation type="journal article" date="2019" name="Int. J. Syst. Evol. Microbiol.">
        <title>The Global Catalogue of Microorganisms (GCM) 10K type strain sequencing project: providing services to taxonomists for standard genome sequencing and annotation.</title>
        <authorList>
            <consortium name="The Broad Institute Genomics Platform"/>
            <consortium name="The Broad Institute Genome Sequencing Center for Infectious Disease"/>
            <person name="Wu L."/>
            <person name="Ma J."/>
        </authorList>
    </citation>
    <scope>NUCLEOTIDE SEQUENCE [LARGE SCALE GENOMIC DNA]</scope>
    <source>
        <strain evidence="2">JCM 17386</strain>
    </source>
</reference>
<dbReference type="Pfam" id="PF13563">
    <property type="entry name" value="2_5_RNA_ligase2"/>
    <property type="match status" value="1"/>
</dbReference>
<dbReference type="EMBL" id="BAABAO010000013">
    <property type="protein sequence ID" value="GAA4137354.1"/>
    <property type="molecule type" value="Genomic_DNA"/>
</dbReference>
<dbReference type="Gene3D" id="3.90.1140.10">
    <property type="entry name" value="Cyclic phosphodiesterase"/>
    <property type="match status" value="1"/>
</dbReference>
<proteinExistence type="predicted"/>
<name>A0ABP7YK76_9FLAO</name>
<evidence type="ECO:0000313" key="1">
    <source>
        <dbReference type="EMBL" id="GAA4137354.1"/>
    </source>
</evidence>
<dbReference type="Proteomes" id="UP001501333">
    <property type="component" value="Unassembled WGS sequence"/>
</dbReference>
<accession>A0ABP7YK76</accession>
<keyword evidence="2" id="KW-1185">Reference proteome</keyword>
<evidence type="ECO:0000313" key="2">
    <source>
        <dbReference type="Proteomes" id="UP001501333"/>
    </source>
</evidence>